<protein>
    <submittedName>
        <fullName evidence="3">Chemotaxis protein CheX</fullName>
    </submittedName>
</protein>
<reference evidence="3 4" key="1">
    <citation type="submission" date="2019-01" db="EMBL/GenBank/DDBJ databases">
        <title>Pseudoxanthomonas composti sp. nov., isolated from compost.</title>
        <authorList>
            <person name="Yang G."/>
        </authorList>
    </citation>
    <scope>NUCLEOTIDE SEQUENCE [LARGE SCALE GENOMIC DNA]</scope>
    <source>
        <strain evidence="3 4">GSS15</strain>
    </source>
</reference>
<dbReference type="InterPro" id="IPR037257">
    <property type="entry name" value="T2SS_E_N_sf"/>
</dbReference>
<dbReference type="OrthoDB" id="5614404at2"/>
<dbReference type="AlphaFoldDB" id="A0A4Q1JU96"/>
<dbReference type="RefSeq" id="WP_129471266.1">
    <property type="nucleotide sequence ID" value="NZ_SAWZ01000005.1"/>
</dbReference>
<sequence length="283" mass="30386">MAAKFFGQFLLEKGVISAQQLLDALDAQRASNPTLGELAQQRGLLTAAQAKRVNERQRVEDRRFGDIAEDMGLLDSTQLGELLAAQKAQRKLFGEILVEQHTLDRARLETELAAHRQEQEDAARALGETVSAHPLSDLAASAINTSVRLFPRLFGSQCQPAQALDSPQALAAYPVGALVRIQADQPMAVGLACTADTATRLATAFLSIPQEKCDDELALDALGEVVNVLMGYVVRDALSDDAQYRAFPPETRTPLAQAMGASPCALAIGMSSQLGDFALLVCR</sequence>
<evidence type="ECO:0000256" key="1">
    <source>
        <dbReference type="ARBA" id="ARBA00022500"/>
    </source>
</evidence>
<evidence type="ECO:0000313" key="4">
    <source>
        <dbReference type="Proteomes" id="UP000289784"/>
    </source>
</evidence>
<comment type="caution">
    <text evidence="3">The sequence shown here is derived from an EMBL/GenBank/DDBJ whole genome shotgun (WGS) entry which is preliminary data.</text>
</comment>
<accession>A0A4Q1JU96</accession>
<organism evidence="3 4">
    <name type="scientific">Pseudoxanthomonas composti</name>
    <dbReference type="NCBI Taxonomy" id="2137479"/>
    <lineage>
        <taxon>Bacteria</taxon>
        <taxon>Pseudomonadati</taxon>
        <taxon>Pseudomonadota</taxon>
        <taxon>Gammaproteobacteria</taxon>
        <taxon>Lysobacterales</taxon>
        <taxon>Lysobacteraceae</taxon>
        <taxon>Pseudoxanthomonas</taxon>
    </lineage>
</organism>
<dbReference type="Gene3D" id="3.40.1550.10">
    <property type="entry name" value="CheC-like"/>
    <property type="match status" value="1"/>
</dbReference>
<proteinExistence type="predicted"/>
<evidence type="ECO:0000313" key="3">
    <source>
        <dbReference type="EMBL" id="RXR05262.1"/>
    </source>
</evidence>
<dbReference type="InterPro" id="IPR028976">
    <property type="entry name" value="CheC-like_sf"/>
</dbReference>
<name>A0A4Q1JU96_9GAMM</name>
<gene>
    <name evidence="3" type="ORF">EPA99_10995</name>
</gene>
<feature type="coiled-coil region" evidence="2">
    <location>
        <begin position="98"/>
        <end position="125"/>
    </location>
</feature>
<keyword evidence="4" id="KW-1185">Reference proteome</keyword>
<dbReference type="EMBL" id="SAWZ01000005">
    <property type="protein sequence ID" value="RXR05262.1"/>
    <property type="molecule type" value="Genomic_DNA"/>
</dbReference>
<evidence type="ECO:0000256" key="2">
    <source>
        <dbReference type="SAM" id="Coils"/>
    </source>
</evidence>
<dbReference type="GO" id="GO:0006935">
    <property type="term" value="P:chemotaxis"/>
    <property type="evidence" value="ECO:0007669"/>
    <property type="project" value="UniProtKB-KW"/>
</dbReference>
<dbReference type="SUPFAM" id="SSF160246">
    <property type="entry name" value="EspE N-terminal domain-like"/>
    <property type="match status" value="1"/>
</dbReference>
<keyword evidence="1" id="KW-0145">Chemotaxis</keyword>
<dbReference type="Proteomes" id="UP000289784">
    <property type="component" value="Unassembled WGS sequence"/>
</dbReference>
<keyword evidence="2" id="KW-0175">Coiled coil</keyword>
<dbReference type="SUPFAM" id="SSF103039">
    <property type="entry name" value="CheC-like"/>
    <property type="match status" value="1"/>
</dbReference>